<accession>A0ABM8IDV1</accession>
<keyword evidence="1" id="KW-0597">Phosphoprotein</keyword>
<dbReference type="SUPFAM" id="SSF52172">
    <property type="entry name" value="CheY-like"/>
    <property type="match status" value="1"/>
</dbReference>
<organism evidence="3 4">
    <name type="scientific">Bacteroides sedimenti</name>
    <dbReference type="NCBI Taxonomy" id="2136147"/>
    <lineage>
        <taxon>Bacteria</taxon>
        <taxon>Pseudomonadati</taxon>
        <taxon>Bacteroidota</taxon>
        <taxon>Bacteroidia</taxon>
        <taxon>Bacteroidales</taxon>
        <taxon>Bacteroidaceae</taxon>
        <taxon>Bacteroides</taxon>
    </lineage>
</organism>
<keyword evidence="4" id="KW-1185">Reference proteome</keyword>
<dbReference type="PROSITE" id="PS50110">
    <property type="entry name" value="RESPONSE_REGULATORY"/>
    <property type="match status" value="1"/>
</dbReference>
<evidence type="ECO:0000313" key="3">
    <source>
        <dbReference type="EMBL" id="BEG97898.1"/>
    </source>
</evidence>
<dbReference type="Pfam" id="PF00072">
    <property type="entry name" value="Response_reg"/>
    <property type="match status" value="1"/>
</dbReference>
<dbReference type="InterPro" id="IPR001789">
    <property type="entry name" value="Sig_transdc_resp-reg_receiver"/>
</dbReference>
<evidence type="ECO:0000256" key="1">
    <source>
        <dbReference type="PROSITE-ProRule" id="PRU00169"/>
    </source>
</evidence>
<reference evidence="3 4" key="1">
    <citation type="submission" date="2023-04" db="EMBL/GenBank/DDBJ databases">
        <title>Draft genome sequence of acteroides sedimenti strain YN3PY1.</title>
        <authorList>
            <person name="Yoshida N."/>
        </authorList>
    </citation>
    <scope>NUCLEOTIDE SEQUENCE [LARGE SCALE GENOMIC DNA]</scope>
    <source>
        <strain evidence="3 4">YN3PY1</strain>
    </source>
</reference>
<proteinExistence type="predicted"/>
<feature type="domain" description="Response regulatory" evidence="2">
    <location>
        <begin position="5"/>
        <end position="122"/>
    </location>
</feature>
<name>A0ABM8IDV1_9BACE</name>
<dbReference type="Proteomes" id="UP001496674">
    <property type="component" value="Chromosome"/>
</dbReference>
<dbReference type="Gene3D" id="3.40.50.2300">
    <property type="match status" value="1"/>
</dbReference>
<evidence type="ECO:0000313" key="4">
    <source>
        <dbReference type="Proteomes" id="UP001496674"/>
    </source>
</evidence>
<dbReference type="EMBL" id="AP028055">
    <property type="protein sequence ID" value="BEG97898.1"/>
    <property type="molecule type" value="Genomic_DNA"/>
</dbReference>
<gene>
    <name evidence="3" type="ORF">BSYN_01630</name>
</gene>
<feature type="modified residue" description="4-aspartylphosphate" evidence="1">
    <location>
        <position position="56"/>
    </location>
</feature>
<evidence type="ECO:0000259" key="2">
    <source>
        <dbReference type="PROSITE" id="PS50110"/>
    </source>
</evidence>
<protein>
    <recommendedName>
        <fullName evidence="2">Response regulatory domain-containing protein</fullName>
    </recommendedName>
</protein>
<sequence>MMKKTVVIISSDALFPQLFETLLFRKVKDLEIIICRSVQEINLKLDQSAVDLTLMDSILNNTPSFEIMRYVRMEKQVASPIFFFPEINTERYTYKSYAMGANRIINKPFDPYKITDDIAEFLNCNND</sequence>
<dbReference type="InterPro" id="IPR011006">
    <property type="entry name" value="CheY-like_superfamily"/>
</dbReference>
<dbReference type="RefSeq" id="WP_353332364.1">
    <property type="nucleotide sequence ID" value="NZ_AP028055.1"/>
</dbReference>